<proteinExistence type="inferred from homology"/>
<dbReference type="InterPro" id="IPR001128">
    <property type="entry name" value="Cyt_P450"/>
</dbReference>
<sequence>MPRSALPPSRPHTRTTVFTPRLAALLRDHLGKDAFRLEPDTIGVAGHELADAILAARRATETERPTFKPLHGRSISRNEASSVMRTVGRDVREALSRPLREGVDLSGPWPHTGHFFLRDLVLGNDPRRLRILMSRNLELTPKLTWSVIAAGAALPRRLLAGRTLAGRTLARRSSRGAAETALAGLMADDAGYQARRYAMGMYRRAAAPVCFTVSALVANALWLGAPFDDSTPNRNIIYESLRMLPPSWNILRNASPEYPAIDPRIGKGDDILILPLLSHRDPALWDAPDEFRPERWDHTDPDTAPGYLPFGHSSERCWGRHMVMPLAELLLDLVRGDGLTVDPAQKTAKVPLLGLLGVEEVRLIRVRRAV</sequence>
<dbReference type="Pfam" id="PF00067">
    <property type="entry name" value="p450"/>
    <property type="match status" value="1"/>
</dbReference>
<name>A0ABQ2ZB48_9ACTN</name>
<reference evidence="3" key="1">
    <citation type="journal article" date="2019" name="Int. J. Syst. Evol. Microbiol.">
        <title>The Global Catalogue of Microorganisms (GCM) 10K type strain sequencing project: providing services to taxonomists for standard genome sequencing and annotation.</title>
        <authorList>
            <consortium name="The Broad Institute Genomics Platform"/>
            <consortium name="The Broad Institute Genome Sequencing Center for Infectious Disease"/>
            <person name="Wu L."/>
            <person name="Ma J."/>
        </authorList>
    </citation>
    <scope>NUCLEOTIDE SEQUENCE [LARGE SCALE GENOMIC DNA]</scope>
    <source>
        <strain evidence="3">JCM 4586</strain>
    </source>
</reference>
<comment type="similarity">
    <text evidence="1">Belongs to the cytochrome P450 family.</text>
</comment>
<evidence type="ECO:0000313" key="3">
    <source>
        <dbReference type="Proteomes" id="UP000659223"/>
    </source>
</evidence>
<dbReference type="InterPro" id="IPR036396">
    <property type="entry name" value="Cyt_P450_sf"/>
</dbReference>
<gene>
    <name evidence="2" type="ORF">GCM10010324_63300</name>
</gene>
<dbReference type="SUPFAM" id="SSF48264">
    <property type="entry name" value="Cytochrome P450"/>
    <property type="match status" value="1"/>
</dbReference>
<dbReference type="PANTHER" id="PTHR24305:SF166">
    <property type="entry name" value="CYTOCHROME P450 12A4, MITOCHONDRIAL-RELATED"/>
    <property type="match status" value="1"/>
</dbReference>
<organism evidence="2 3">
    <name type="scientific">Streptomyces hiroshimensis</name>
    <dbReference type="NCBI Taxonomy" id="66424"/>
    <lineage>
        <taxon>Bacteria</taxon>
        <taxon>Bacillati</taxon>
        <taxon>Actinomycetota</taxon>
        <taxon>Actinomycetes</taxon>
        <taxon>Kitasatosporales</taxon>
        <taxon>Streptomycetaceae</taxon>
        <taxon>Streptomyces</taxon>
    </lineage>
</organism>
<dbReference type="Gene3D" id="1.10.630.10">
    <property type="entry name" value="Cytochrome P450"/>
    <property type="match status" value="1"/>
</dbReference>
<evidence type="ECO:0000313" key="2">
    <source>
        <dbReference type="EMBL" id="GGY07772.1"/>
    </source>
</evidence>
<dbReference type="RefSeq" id="WP_190025199.1">
    <property type="nucleotide sequence ID" value="NZ_BMUT01000019.1"/>
</dbReference>
<dbReference type="PANTHER" id="PTHR24305">
    <property type="entry name" value="CYTOCHROME P450"/>
    <property type="match status" value="1"/>
</dbReference>
<keyword evidence="3" id="KW-1185">Reference proteome</keyword>
<evidence type="ECO:0008006" key="4">
    <source>
        <dbReference type="Google" id="ProtNLM"/>
    </source>
</evidence>
<dbReference type="InterPro" id="IPR050121">
    <property type="entry name" value="Cytochrome_P450_monoxygenase"/>
</dbReference>
<dbReference type="EMBL" id="BMUT01000019">
    <property type="protein sequence ID" value="GGY07772.1"/>
    <property type="molecule type" value="Genomic_DNA"/>
</dbReference>
<dbReference type="Proteomes" id="UP000659223">
    <property type="component" value="Unassembled WGS sequence"/>
</dbReference>
<accession>A0ABQ2ZB48</accession>
<protein>
    <recommendedName>
        <fullName evidence="4">Cytochrome P450</fullName>
    </recommendedName>
</protein>
<evidence type="ECO:0000256" key="1">
    <source>
        <dbReference type="ARBA" id="ARBA00010617"/>
    </source>
</evidence>
<comment type="caution">
    <text evidence="2">The sequence shown here is derived from an EMBL/GenBank/DDBJ whole genome shotgun (WGS) entry which is preliminary data.</text>
</comment>